<evidence type="ECO:0000313" key="2">
    <source>
        <dbReference type="EMBL" id="OAF16642.1"/>
    </source>
</evidence>
<gene>
    <name evidence="2" type="ORF">AYJ54_37820</name>
</gene>
<protein>
    <submittedName>
        <fullName evidence="2">Uncharacterized protein</fullName>
    </submittedName>
</protein>
<dbReference type="OrthoDB" id="7059801at2"/>
<keyword evidence="1" id="KW-0732">Signal</keyword>
<proteinExistence type="predicted"/>
<feature type="signal peptide" evidence="1">
    <location>
        <begin position="1"/>
        <end position="18"/>
    </location>
</feature>
<evidence type="ECO:0000313" key="3">
    <source>
        <dbReference type="Proteomes" id="UP000076959"/>
    </source>
</evidence>
<name>A0A176Z9W2_9BRAD</name>
<organism evidence="2 3">
    <name type="scientific">Bradyrhizobium centrolobii</name>
    <dbReference type="NCBI Taxonomy" id="1505087"/>
    <lineage>
        <taxon>Bacteria</taxon>
        <taxon>Pseudomonadati</taxon>
        <taxon>Pseudomonadota</taxon>
        <taxon>Alphaproteobacteria</taxon>
        <taxon>Hyphomicrobiales</taxon>
        <taxon>Nitrobacteraceae</taxon>
        <taxon>Bradyrhizobium</taxon>
    </lineage>
</organism>
<sequence length="253" mass="27390">MRRHALAILLLLAQPAFAGEKEKLYSSTLDVRTVLSFKVADSAAQKMLPEGWQIEAPNTGPSKGSNLSVVLVDQILAQDAEGKPVDAVRGAALVIPAKRQGMEKAVPMVVGGLFSPTSYAPGPYSNFVYAKADLDRKIHSDPAGMTSVEESWSFTTDAGDSVQAQVQYTRGVPGRANVESLVYSGAKPDFYRIYRYEQATDVVRSTVTGTDRAQKVSFKASGRQLTPLFDGSEQLIAITAIPWYSRQIFLPGS</sequence>
<reference evidence="2 3" key="1">
    <citation type="submission" date="2016-03" db="EMBL/GenBank/DDBJ databases">
        <title>Draft Genome Sequence of the Strain BR 10245 (Bradyrhizobium sp.) isolated from nodules of Centrolobium paraense.</title>
        <authorList>
            <person name="Simoes-Araujo J.L.Sr."/>
            <person name="Barauna A.C."/>
            <person name="Silva K."/>
            <person name="Zilli J.E."/>
        </authorList>
    </citation>
    <scope>NUCLEOTIDE SEQUENCE [LARGE SCALE GENOMIC DNA]</scope>
    <source>
        <strain evidence="2 3">BR 10245</strain>
    </source>
</reference>
<feature type="chain" id="PRO_5008055731" evidence="1">
    <location>
        <begin position="19"/>
        <end position="253"/>
    </location>
</feature>
<dbReference type="EMBL" id="LUUB01000011">
    <property type="protein sequence ID" value="OAF16642.1"/>
    <property type="molecule type" value="Genomic_DNA"/>
</dbReference>
<accession>A0A176Z9W2</accession>
<dbReference type="RefSeq" id="WP_063696039.1">
    <property type="nucleotide sequence ID" value="NZ_LUUB01000011.1"/>
</dbReference>
<dbReference type="AlphaFoldDB" id="A0A176Z9W2"/>
<evidence type="ECO:0000256" key="1">
    <source>
        <dbReference type="SAM" id="SignalP"/>
    </source>
</evidence>
<dbReference type="Proteomes" id="UP000076959">
    <property type="component" value="Unassembled WGS sequence"/>
</dbReference>
<keyword evidence="3" id="KW-1185">Reference proteome</keyword>
<comment type="caution">
    <text evidence="2">The sequence shown here is derived from an EMBL/GenBank/DDBJ whole genome shotgun (WGS) entry which is preliminary data.</text>
</comment>